<name>A0A6J4I016_9ACTN</name>
<organism evidence="11">
    <name type="scientific">uncultured Blastococcus sp</name>
    <dbReference type="NCBI Taxonomy" id="217144"/>
    <lineage>
        <taxon>Bacteria</taxon>
        <taxon>Bacillati</taxon>
        <taxon>Actinomycetota</taxon>
        <taxon>Actinomycetes</taxon>
        <taxon>Geodermatophilales</taxon>
        <taxon>Geodermatophilaceae</taxon>
        <taxon>Blastococcus</taxon>
        <taxon>environmental samples</taxon>
    </lineage>
</organism>
<sequence>MPSTTRTLAARPCTGAAVGLLPLLVAATAMLTGCASAGDGSAGGGPDAGFDGGPAGGGISRTENDLAIDLDPGDGSAAFSWTLVCAGTAEGSHPDPEAACAHLQGLEVPFAALPSDVACTEQYGGPETAHVTGVWGGEPVDLELARSNGCTISQWSSLGPLLAIPVQPAN</sequence>
<evidence type="ECO:0000313" key="11">
    <source>
        <dbReference type="EMBL" id="CAA9237844.1"/>
    </source>
</evidence>
<comment type="similarity">
    <text evidence="2 8">Belongs to the protease inhibitor I16 (SSI) family.</text>
</comment>
<comment type="subunit">
    <text evidence="3">Homodimer.</text>
</comment>
<reference evidence="11" key="1">
    <citation type="submission" date="2020-02" db="EMBL/GenBank/DDBJ databases">
        <authorList>
            <person name="Meier V. D."/>
        </authorList>
    </citation>
    <scope>NUCLEOTIDE SEQUENCE</scope>
    <source>
        <strain evidence="11">AVDCRST_MAG57</strain>
    </source>
</reference>
<keyword evidence="5 8" id="KW-0646">Protease inhibitor</keyword>
<accession>A0A6J4I016</accession>
<dbReference type="Pfam" id="PF00720">
    <property type="entry name" value="SSI"/>
    <property type="match status" value="1"/>
</dbReference>
<dbReference type="AlphaFoldDB" id="A0A6J4I016"/>
<evidence type="ECO:0000256" key="7">
    <source>
        <dbReference type="ARBA" id="ARBA00023157"/>
    </source>
</evidence>
<keyword evidence="4" id="KW-0964">Secreted</keyword>
<protein>
    <recommendedName>
        <fullName evidence="10">Subtilisin inhibitor domain-containing protein</fullName>
    </recommendedName>
</protein>
<gene>
    <name evidence="11" type="ORF">AVDCRST_MAG57-1452</name>
</gene>
<evidence type="ECO:0000259" key="10">
    <source>
        <dbReference type="Pfam" id="PF00720"/>
    </source>
</evidence>
<dbReference type="GO" id="GO:0004867">
    <property type="term" value="F:serine-type endopeptidase inhibitor activity"/>
    <property type="evidence" value="ECO:0007669"/>
    <property type="project" value="UniProtKB-KW"/>
</dbReference>
<evidence type="ECO:0000256" key="8">
    <source>
        <dbReference type="RuleBase" id="RU003471"/>
    </source>
</evidence>
<evidence type="ECO:0000256" key="4">
    <source>
        <dbReference type="ARBA" id="ARBA00022525"/>
    </source>
</evidence>
<evidence type="ECO:0000256" key="9">
    <source>
        <dbReference type="SAM" id="SignalP"/>
    </source>
</evidence>
<dbReference type="PROSITE" id="PS51257">
    <property type="entry name" value="PROKAR_LIPOPROTEIN"/>
    <property type="match status" value="1"/>
</dbReference>
<evidence type="ECO:0000256" key="1">
    <source>
        <dbReference type="ARBA" id="ARBA00004613"/>
    </source>
</evidence>
<evidence type="ECO:0000256" key="2">
    <source>
        <dbReference type="ARBA" id="ARBA00010472"/>
    </source>
</evidence>
<feature type="chain" id="PRO_5026950255" description="Subtilisin inhibitor domain-containing protein" evidence="9">
    <location>
        <begin position="38"/>
        <end position="170"/>
    </location>
</feature>
<dbReference type="InterPro" id="IPR036819">
    <property type="entry name" value="Subtilisin_inhibitor-like_sf"/>
</dbReference>
<dbReference type="InterPro" id="IPR000691">
    <property type="entry name" value="Prot_inh_I16_SSI"/>
</dbReference>
<evidence type="ECO:0000256" key="6">
    <source>
        <dbReference type="ARBA" id="ARBA00022900"/>
    </source>
</evidence>
<keyword evidence="9" id="KW-0732">Signal</keyword>
<dbReference type="GO" id="GO:0005576">
    <property type="term" value="C:extracellular region"/>
    <property type="evidence" value="ECO:0007669"/>
    <property type="project" value="UniProtKB-SubCell"/>
</dbReference>
<evidence type="ECO:0000256" key="5">
    <source>
        <dbReference type="ARBA" id="ARBA00022690"/>
    </source>
</evidence>
<comment type="subcellular location">
    <subcellularLocation>
        <location evidence="1">Secreted</location>
    </subcellularLocation>
</comment>
<dbReference type="PRINTS" id="PR00294">
    <property type="entry name" value="SSBTLNINHBTR"/>
</dbReference>
<proteinExistence type="inferred from homology"/>
<dbReference type="SUPFAM" id="SSF55399">
    <property type="entry name" value="Subtilisin inhibitor"/>
    <property type="match status" value="1"/>
</dbReference>
<evidence type="ECO:0000256" key="3">
    <source>
        <dbReference type="ARBA" id="ARBA00011738"/>
    </source>
</evidence>
<keyword evidence="7" id="KW-1015">Disulfide bond</keyword>
<dbReference type="EMBL" id="CADCTI010000123">
    <property type="protein sequence ID" value="CAA9237844.1"/>
    <property type="molecule type" value="Genomic_DNA"/>
</dbReference>
<keyword evidence="6 8" id="KW-0722">Serine protease inhibitor</keyword>
<feature type="domain" description="Subtilisin inhibitor" evidence="10">
    <location>
        <begin position="80"/>
        <end position="144"/>
    </location>
</feature>
<dbReference type="Gene3D" id="3.30.350.10">
    <property type="entry name" value="Subtilisin inhibitor-like"/>
    <property type="match status" value="1"/>
</dbReference>
<dbReference type="InterPro" id="IPR023549">
    <property type="entry name" value="Subtilisin_inhibitor"/>
</dbReference>
<feature type="signal peptide" evidence="9">
    <location>
        <begin position="1"/>
        <end position="37"/>
    </location>
</feature>